<feature type="region of interest" description="Disordered" evidence="7">
    <location>
        <begin position="1"/>
        <end position="23"/>
    </location>
</feature>
<keyword evidence="3" id="KW-0540">Nuclease</keyword>
<dbReference type="Gene3D" id="3.30.420.10">
    <property type="entry name" value="Ribonuclease H-like superfamily/Ribonuclease H"/>
    <property type="match status" value="4"/>
</dbReference>
<evidence type="ECO:0000313" key="11">
    <source>
        <dbReference type="EMBL" id="GJS96021.1"/>
    </source>
</evidence>
<feature type="domain" description="Tf2-1-like SH3-like" evidence="10">
    <location>
        <begin position="557"/>
        <end position="621"/>
    </location>
</feature>
<evidence type="ECO:0000259" key="9">
    <source>
        <dbReference type="Pfam" id="PF17921"/>
    </source>
</evidence>
<dbReference type="InterPro" id="IPR056924">
    <property type="entry name" value="SH3_Tf2-1"/>
</dbReference>
<comment type="caution">
    <text evidence="11">The sequence shown here is derived from an EMBL/GenBank/DDBJ whole genome shotgun (WGS) entry which is preliminary data.</text>
</comment>
<evidence type="ECO:0000256" key="2">
    <source>
        <dbReference type="ARBA" id="ARBA00022695"/>
    </source>
</evidence>
<evidence type="ECO:0000256" key="7">
    <source>
        <dbReference type="SAM" id="MobiDB-lite"/>
    </source>
</evidence>
<reference evidence="11" key="2">
    <citation type="submission" date="2022-01" db="EMBL/GenBank/DDBJ databases">
        <authorList>
            <person name="Yamashiro T."/>
            <person name="Shiraishi A."/>
            <person name="Satake H."/>
            <person name="Nakayama K."/>
        </authorList>
    </citation>
    <scope>NUCLEOTIDE SEQUENCE</scope>
</reference>
<dbReference type="InterPro" id="IPR041373">
    <property type="entry name" value="RT_RNaseH"/>
</dbReference>
<dbReference type="InterPro" id="IPR036397">
    <property type="entry name" value="RNaseH_sf"/>
</dbReference>
<evidence type="ECO:0000259" key="10">
    <source>
        <dbReference type="Pfam" id="PF24626"/>
    </source>
</evidence>
<dbReference type="Pfam" id="PF17917">
    <property type="entry name" value="RT_RNaseH"/>
    <property type="match status" value="1"/>
</dbReference>
<keyword evidence="2" id="KW-0548">Nucleotidyltransferase</keyword>
<evidence type="ECO:0000256" key="1">
    <source>
        <dbReference type="ARBA" id="ARBA00022679"/>
    </source>
</evidence>
<gene>
    <name evidence="11" type="ORF">Tco_0802989</name>
</gene>
<accession>A0ABQ5A342</accession>
<protein>
    <submittedName>
        <fullName evidence="11">Reverse transcriptase domain-containing protein</fullName>
    </submittedName>
</protein>
<sequence>MQNQGNPKGNNQASTSTQGGRRAPGRVYSLCAKAAVKDNKWDVTPTTLDTNYDVELADGKSLTTNTILRGCTLNLQSACLKIGLLPIKLGSFDVIVRMDWMAKHCAEVVCYEKYIRVPYKNDMLIIQGERADKCESRLGSHLEASGHISYIVPRMSKCFDQMKKEEYAETPRGRIEDVLVEDFLEVFPKDARITPTAKFTTQSVRQHILDQKDLNMRQRRWIELLSDYDCEIRYHPGKANVVANALSRKERIEPLRVRALVTTIGLDLPSRILEAQREAVKNENLGAEDIEGMLKKLEARADGTLCLDNRSWLPCYGDTRSLIMHESYKSKYSIYPGADKMYHDLKMLYWWPNMKADIATYVSKCLTCAKVKSEHQRPSAGGYDSIWVIVDRLTKSAHFLPMKETDLTEKLTRMYMKEIVARHGIPVSIHSDSVVISLESLAILHEAIRSFELSTAITLRSVGREWVGDRHLPLVEFSYNNSYHTSIKAAPFEALYGRKCRSPVCWAEVGKAQLTGPEIIHETTEKIFKIRDRMQVARDRQKSYADKRRRPLEFEVGDKVMLKVAPWKGVMRFGKRGKLNPRYIGPFRIIERIGPVAYRLELPQKLSRVHNVFHICNLKKCLSDDTLVIPLEEIQLDDKLNFVEEPVEIMDREVNGWVTKGVRRRFRVLSLPPSFLLGPRKQRKRKENAAAAVDLYPQRASSTWTQKYIDQGCQVFLIQMMKEEKTEILERRIKDVPVVRVAFIRGSKLRLKQLRFGASPTTPSGEILPVLRSSGYYRRSHKGFSKIAKPMGLSFAEEPEFELGLPRRTVEDFVVYCDASIKGLGGVLMQRMKVIAYASRQLKIHEKNYTTHDLELGAVVFRPEDLGDTICMGTKMVVFTENTRGENVEAEISVACKEDRSRRDGTLCLDNRSWLPCYGDTRSLSMHESHKSKYYIHPGSDKMYHDLKMLYWWPNMKADIATYNGSGRIITNGFHYITMDFITKLPKTAAGFDSIWVIVDRLTKSAHFLPMKEMDSIEKLTRLYMKEIVARHGILVSVISDRDSHFTSRTDGQSERTIQILEDMLRACVIDFGNGWDRHLPLVEFLYNNSYHTSIKDAPFEALYGRKCRSPVCWTEVGEAQLTGPEIIHETTEKIFKIRDRMQAARDQQKSYADKRRRPLKFEVGDKKCLSDDTLVIPLEEIQLDDKLNFVEEPVEIMDREIKQLKRSRIPIIKVRWNARRGPEYTWEREDQFKEKYPHLFTNPRSTTTS</sequence>
<feature type="domain" description="Integrase zinc-binding" evidence="9">
    <location>
        <begin position="924"/>
        <end position="963"/>
    </location>
</feature>
<evidence type="ECO:0000313" key="12">
    <source>
        <dbReference type="Proteomes" id="UP001151760"/>
    </source>
</evidence>
<dbReference type="SUPFAM" id="SSF53098">
    <property type="entry name" value="Ribonuclease H-like"/>
    <property type="match status" value="2"/>
</dbReference>
<dbReference type="Pfam" id="PF17921">
    <property type="entry name" value="Integrase_H2C2"/>
    <property type="match status" value="2"/>
</dbReference>
<dbReference type="PANTHER" id="PTHR45835">
    <property type="entry name" value="YALI0A06105P"/>
    <property type="match status" value="1"/>
</dbReference>
<evidence type="ECO:0000259" key="8">
    <source>
        <dbReference type="Pfam" id="PF17917"/>
    </source>
</evidence>
<dbReference type="EMBL" id="BQNB010011855">
    <property type="protein sequence ID" value="GJS96021.1"/>
    <property type="molecule type" value="Genomic_DNA"/>
</dbReference>
<dbReference type="Pfam" id="PF08284">
    <property type="entry name" value="RVP_2"/>
    <property type="match status" value="1"/>
</dbReference>
<dbReference type="Pfam" id="PF24626">
    <property type="entry name" value="SH3_Tf2-1"/>
    <property type="match status" value="1"/>
</dbReference>
<evidence type="ECO:0000256" key="3">
    <source>
        <dbReference type="ARBA" id="ARBA00022722"/>
    </source>
</evidence>
<dbReference type="InterPro" id="IPR012337">
    <property type="entry name" value="RNaseH-like_sf"/>
</dbReference>
<keyword evidence="12" id="KW-1185">Reference proteome</keyword>
<reference evidence="11" key="1">
    <citation type="journal article" date="2022" name="Int. J. Mol. Sci.">
        <title>Draft Genome of Tanacetum Coccineum: Genomic Comparison of Closely Related Tanacetum-Family Plants.</title>
        <authorList>
            <person name="Yamashiro T."/>
            <person name="Shiraishi A."/>
            <person name="Nakayama K."/>
            <person name="Satake H."/>
        </authorList>
    </citation>
    <scope>NUCLEOTIDE SEQUENCE</scope>
</reference>
<dbReference type="Gene3D" id="1.10.340.70">
    <property type="match status" value="2"/>
</dbReference>
<keyword evidence="4" id="KW-0255">Endonuclease</keyword>
<feature type="domain" description="Reverse transcriptase RNase H-like" evidence="8">
    <location>
        <begin position="811"/>
        <end position="883"/>
    </location>
</feature>
<evidence type="ECO:0000256" key="6">
    <source>
        <dbReference type="ARBA" id="ARBA00022918"/>
    </source>
</evidence>
<dbReference type="SUPFAM" id="SSF56672">
    <property type="entry name" value="DNA/RNA polymerases"/>
    <property type="match status" value="1"/>
</dbReference>
<feature type="compositionally biased region" description="Polar residues" evidence="7">
    <location>
        <begin position="1"/>
        <end position="19"/>
    </location>
</feature>
<keyword evidence="5" id="KW-0378">Hydrolase</keyword>
<evidence type="ECO:0000256" key="4">
    <source>
        <dbReference type="ARBA" id="ARBA00022759"/>
    </source>
</evidence>
<dbReference type="Proteomes" id="UP001151760">
    <property type="component" value="Unassembled WGS sequence"/>
</dbReference>
<proteinExistence type="predicted"/>
<keyword evidence="1" id="KW-0808">Transferase</keyword>
<dbReference type="InterPro" id="IPR043502">
    <property type="entry name" value="DNA/RNA_pol_sf"/>
</dbReference>
<dbReference type="InterPro" id="IPR041588">
    <property type="entry name" value="Integrase_H2C2"/>
</dbReference>
<name>A0ABQ5A342_9ASTR</name>
<evidence type="ECO:0000256" key="5">
    <source>
        <dbReference type="ARBA" id="ARBA00022801"/>
    </source>
</evidence>
<feature type="domain" description="Integrase zinc-binding" evidence="9">
    <location>
        <begin position="319"/>
        <end position="373"/>
    </location>
</feature>
<dbReference type="GO" id="GO:0003964">
    <property type="term" value="F:RNA-directed DNA polymerase activity"/>
    <property type="evidence" value="ECO:0007669"/>
    <property type="project" value="UniProtKB-KW"/>
</dbReference>
<organism evidence="11 12">
    <name type="scientific">Tanacetum coccineum</name>
    <dbReference type="NCBI Taxonomy" id="301880"/>
    <lineage>
        <taxon>Eukaryota</taxon>
        <taxon>Viridiplantae</taxon>
        <taxon>Streptophyta</taxon>
        <taxon>Embryophyta</taxon>
        <taxon>Tracheophyta</taxon>
        <taxon>Spermatophyta</taxon>
        <taxon>Magnoliopsida</taxon>
        <taxon>eudicotyledons</taxon>
        <taxon>Gunneridae</taxon>
        <taxon>Pentapetalae</taxon>
        <taxon>asterids</taxon>
        <taxon>campanulids</taxon>
        <taxon>Asterales</taxon>
        <taxon>Asteraceae</taxon>
        <taxon>Asteroideae</taxon>
        <taxon>Anthemideae</taxon>
        <taxon>Anthemidinae</taxon>
        <taxon>Tanacetum</taxon>
    </lineage>
</organism>
<dbReference type="PANTHER" id="PTHR45835:SF99">
    <property type="entry name" value="CHROMO DOMAIN-CONTAINING PROTEIN-RELATED"/>
    <property type="match status" value="1"/>
</dbReference>
<keyword evidence="6 11" id="KW-0695">RNA-directed DNA polymerase</keyword>